<accession>A0ACC2WJK5</accession>
<comment type="caution">
    <text evidence="1">The sequence shown here is derived from an EMBL/GenBank/DDBJ whole genome shotgun (WGS) entry which is preliminary data.</text>
</comment>
<evidence type="ECO:0000313" key="2">
    <source>
        <dbReference type="Proteomes" id="UP001230649"/>
    </source>
</evidence>
<dbReference type="EMBL" id="JASBWS010000018">
    <property type="protein sequence ID" value="KAJ9111573.1"/>
    <property type="molecule type" value="Genomic_DNA"/>
</dbReference>
<sequence length="217" mass="24669">MIAPFQQDAIVVMNKDKDESRGTNDAVIGSKRGVPLDKYTANVNHFVSALADPASAYHLPEARIVLITPQPFVQAMRVEAGNKAKLDLDHTRKYKDSCLAIGNEWDKRTSGKVQTLDYWKLLVDAAGEESDEALRPFFVDGVHLTPKAYRLLFNELMRIIRSRWEFLDPEKMKMTVPRYEEGTDSWEWYHPLPPSRRVKHVGGVSLKNSAQEGTRAE</sequence>
<gene>
    <name evidence="1" type="ORF">QFC20_002548</name>
</gene>
<reference evidence="1" key="1">
    <citation type="submission" date="2023-04" db="EMBL/GenBank/DDBJ databases">
        <title>Draft Genome sequencing of Naganishia species isolated from polar environments using Oxford Nanopore Technology.</title>
        <authorList>
            <person name="Leo P."/>
            <person name="Venkateswaran K."/>
        </authorList>
    </citation>
    <scope>NUCLEOTIDE SEQUENCE</scope>
    <source>
        <strain evidence="1">MNA-CCFEE 5262</strain>
    </source>
</reference>
<evidence type="ECO:0000313" key="1">
    <source>
        <dbReference type="EMBL" id="KAJ9111573.1"/>
    </source>
</evidence>
<name>A0ACC2WJK5_9TREE</name>
<proteinExistence type="predicted"/>
<organism evidence="1 2">
    <name type="scientific">Naganishia adeliensis</name>
    <dbReference type="NCBI Taxonomy" id="92952"/>
    <lineage>
        <taxon>Eukaryota</taxon>
        <taxon>Fungi</taxon>
        <taxon>Dikarya</taxon>
        <taxon>Basidiomycota</taxon>
        <taxon>Agaricomycotina</taxon>
        <taxon>Tremellomycetes</taxon>
        <taxon>Filobasidiales</taxon>
        <taxon>Filobasidiaceae</taxon>
        <taxon>Naganishia</taxon>
    </lineage>
</organism>
<dbReference type="Proteomes" id="UP001230649">
    <property type="component" value="Unassembled WGS sequence"/>
</dbReference>
<keyword evidence="2" id="KW-1185">Reference proteome</keyword>
<protein>
    <submittedName>
        <fullName evidence="1">Uncharacterized protein</fullName>
    </submittedName>
</protein>